<name>K7AT68_9ALTE</name>
<organism evidence="1 2">
    <name type="scientific">Paraglaciecola psychrophila 170</name>
    <dbReference type="NCBI Taxonomy" id="1129794"/>
    <lineage>
        <taxon>Bacteria</taxon>
        <taxon>Pseudomonadati</taxon>
        <taxon>Pseudomonadota</taxon>
        <taxon>Gammaproteobacteria</taxon>
        <taxon>Alteromonadales</taxon>
        <taxon>Alteromonadaceae</taxon>
        <taxon>Paraglaciecola</taxon>
    </lineage>
</organism>
<gene>
    <name evidence="1" type="ORF">C427_1371</name>
</gene>
<dbReference type="KEGG" id="gps:C427_1371"/>
<dbReference type="EMBL" id="CP003837">
    <property type="protein sequence ID" value="AGH43480.1"/>
    <property type="molecule type" value="Genomic_DNA"/>
</dbReference>
<dbReference type="AlphaFoldDB" id="K7AT68"/>
<accession>K7AT68</accession>
<dbReference type="PATRIC" id="fig|1129794.4.peg.1356"/>
<evidence type="ECO:0000313" key="2">
    <source>
        <dbReference type="Proteomes" id="UP000011864"/>
    </source>
</evidence>
<reference evidence="1 2" key="1">
    <citation type="journal article" date="2013" name="Genome Announc.">
        <title>Complete Genome Sequence of Glaciecola psychrophila Strain 170T.</title>
        <authorList>
            <person name="Yin J."/>
            <person name="Chen J."/>
            <person name="Liu G."/>
            <person name="Yu Y."/>
            <person name="Song L."/>
            <person name="Wang X."/>
            <person name="Qu X."/>
        </authorList>
    </citation>
    <scope>NUCLEOTIDE SEQUENCE [LARGE SCALE GENOMIC DNA]</scope>
    <source>
        <strain evidence="1 2">170</strain>
    </source>
</reference>
<protein>
    <submittedName>
        <fullName evidence="1">Uncharacterized protein</fullName>
    </submittedName>
</protein>
<dbReference type="HOGENOM" id="CLU_3293762_0_0_6"/>
<proteinExistence type="predicted"/>
<sequence>MDVMNKFIPDELVTRQKVNRTTLLTALARTRRVFLSAAAY</sequence>
<dbReference type="Proteomes" id="UP000011864">
    <property type="component" value="Chromosome"/>
</dbReference>
<keyword evidence="2" id="KW-1185">Reference proteome</keyword>
<evidence type="ECO:0000313" key="1">
    <source>
        <dbReference type="EMBL" id="AGH43480.1"/>
    </source>
</evidence>
<dbReference type="STRING" id="1129794.C427_1371"/>